<evidence type="ECO:0000256" key="18">
    <source>
        <dbReference type="PROSITE-ProRule" id="PRU10141"/>
    </source>
</evidence>
<keyword evidence="6" id="KW-0433">Leucine-rich repeat</keyword>
<evidence type="ECO:0000256" key="17">
    <source>
        <dbReference type="ARBA" id="ARBA00023180"/>
    </source>
</evidence>
<keyword evidence="17" id="KW-0325">Glycoprotein</keyword>
<dbReference type="Gene3D" id="3.80.10.10">
    <property type="entry name" value="Ribonuclease Inhibitor"/>
    <property type="match status" value="3"/>
</dbReference>
<evidence type="ECO:0000256" key="12">
    <source>
        <dbReference type="ARBA" id="ARBA00022777"/>
    </source>
</evidence>
<organism evidence="22 23">
    <name type="scientific">Gossypium darwinii</name>
    <name type="common">Darwin's cotton</name>
    <name type="synonym">Gossypium barbadense var. darwinii</name>
    <dbReference type="NCBI Taxonomy" id="34276"/>
    <lineage>
        <taxon>Eukaryota</taxon>
        <taxon>Viridiplantae</taxon>
        <taxon>Streptophyta</taxon>
        <taxon>Embryophyta</taxon>
        <taxon>Tracheophyta</taxon>
        <taxon>Spermatophyta</taxon>
        <taxon>Magnoliopsida</taxon>
        <taxon>eudicotyledons</taxon>
        <taxon>Gunneridae</taxon>
        <taxon>Pentapetalae</taxon>
        <taxon>rosids</taxon>
        <taxon>malvids</taxon>
        <taxon>Malvales</taxon>
        <taxon>Malvaceae</taxon>
        <taxon>Malvoideae</taxon>
        <taxon>Gossypium</taxon>
    </lineage>
</organism>
<evidence type="ECO:0000256" key="19">
    <source>
        <dbReference type="SAM" id="MobiDB-lite"/>
    </source>
</evidence>
<evidence type="ECO:0000256" key="10">
    <source>
        <dbReference type="ARBA" id="ARBA00022737"/>
    </source>
</evidence>
<feature type="transmembrane region" description="Helical" evidence="20">
    <location>
        <begin position="372"/>
        <end position="390"/>
    </location>
</feature>
<dbReference type="PROSITE" id="PS00108">
    <property type="entry name" value="PROTEIN_KINASE_ST"/>
    <property type="match status" value="1"/>
</dbReference>
<dbReference type="Gene3D" id="1.10.510.10">
    <property type="entry name" value="Transferase(Phosphotransferase) domain 1"/>
    <property type="match status" value="1"/>
</dbReference>
<protein>
    <recommendedName>
        <fullName evidence="4">non-specific serine/threonine protein kinase</fullName>
        <ecNumber evidence="4">2.7.11.1</ecNumber>
    </recommendedName>
</protein>
<evidence type="ECO:0000256" key="3">
    <source>
        <dbReference type="ARBA" id="ARBA00009592"/>
    </source>
</evidence>
<dbReference type="Pfam" id="PF00560">
    <property type="entry name" value="LRR_1"/>
    <property type="match status" value="4"/>
</dbReference>
<evidence type="ECO:0000256" key="14">
    <source>
        <dbReference type="ARBA" id="ARBA00022989"/>
    </source>
</evidence>
<dbReference type="EC" id="2.7.11.1" evidence="4"/>
<keyword evidence="12" id="KW-0418">Kinase</keyword>
<comment type="similarity">
    <text evidence="2">Belongs to the protein kinase superfamily. Ser/Thr protein kinase family.</text>
</comment>
<dbReference type="SMART" id="SM00220">
    <property type="entry name" value="S_TKc"/>
    <property type="match status" value="1"/>
</dbReference>
<dbReference type="InterPro" id="IPR011009">
    <property type="entry name" value="Kinase-like_dom_sf"/>
</dbReference>
<dbReference type="SUPFAM" id="SSF56112">
    <property type="entry name" value="Protein kinase-like (PK-like)"/>
    <property type="match status" value="1"/>
</dbReference>
<dbReference type="InterPro" id="IPR001611">
    <property type="entry name" value="Leu-rich_rpt"/>
</dbReference>
<dbReference type="Proteomes" id="UP000323506">
    <property type="component" value="Chromosome A10"/>
</dbReference>
<keyword evidence="5" id="KW-0723">Serine/threonine-protein kinase</keyword>
<dbReference type="FunFam" id="3.80.10.10:FF:000041">
    <property type="entry name" value="LRR receptor-like serine/threonine-protein kinase ERECTA"/>
    <property type="match status" value="1"/>
</dbReference>
<dbReference type="Gene3D" id="3.30.200.20">
    <property type="entry name" value="Phosphorylase Kinase, domain 1"/>
    <property type="match status" value="1"/>
</dbReference>
<dbReference type="PANTHER" id="PTHR45974:SF23">
    <property type="entry name" value="PROTEIN KINASE DOMAIN-CONTAINING PROTEIN"/>
    <property type="match status" value="1"/>
</dbReference>
<feature type="domain" description="Protein kinase" evidence="21">
    <location>
        <begin position="489"/>
        <end position="760"/>
    </location>
</feature>
<dbReference type="PANTHER" id="PTHR45974">
    <property type="entry name" value="RECEPTOR-LIKE PROTEIN 55"/>
    <property type="match status" value="1"/>
</dbReference>
<evidence type="ECO:0000256" key="8">
    <source>
        <dbReference type="ARBA" id="ARBA00022692"/>
    </source>
</evidence>
<dbReference type="InterPro" id="IPR008271">
    <property type="entry name" value="Ser/Thr_kinase_AS"/>
</dbReference>
<feature type="binding site" evidence="18">
    <location>
        <position position="517"/>
    </location>
    <ligand>
        <name>ATP</name>
        <dbReference type="ChEBI" id="CHEBI:30616"/>
    </ligand>
</feature>
<keyword evidence="16" id="KW-0675">Receptor</keyword>
<dbReference type="FunFam" id="1.10.510.10:FF:000453">
    <property type="entry name" value="LRR receptor-like serine/threonine-protein kinase HSL2"/>
    <property type="match status" value="1"/>
</dbReference>
<evidence type="ECO:0000256" key="5">
    <source>
        <dbReference type="ARBA" id="ARBA00022527"/>
    </source>
</evidence>
<evidence type="ECO:0000256" key="1">
    <source>
        <dbReference type="ARBA" id="ARBA00004479"/>
    </source>
</evidence>
<keyword evidence="23" id="KW-1185">Reference proteome</keyword>
<keyword evidence="11 18" id="KW-0547">Nucleotide-binding</keyword>
<keyword evidence="14 20" id="KW-1133">Transmembrane helix</keyword>
<evidence type="ECO:0000256" key="4">
    <source>
        <dbReference type="ARBA" id="ARBA00012513"/>
    </source>
</evidence>
<dbReference type="FunFam" id="3.30.200.20:FF:000328">
    <property type="entry name" value="Leucine-rich repeat protein kinase family protein"/>
    <property type="match status" value="1"/>
</dbReference>
<evidence type="ECO:0000256" key="6">
    <source>
        <dbReference type="ARBA" id="ARBA00022614"/>
    </source>
</evidence>
<dbReference type="PROSITE" id="PS50011">
    <property type="entry name" value="PROTEIN_KINASE_DOM"/>
    <property type="match status" value="1"/>
</dbReference>
<keyword evidence="8 20" id="KW-0812">Transmembrane</keyword>
<evidence type="ECO:0000256" key="13">
    <source>
        <dbReference type="ARBA" id="ARBA00022840"/>
    </source>
</evidence>
<dbReference type="SUPFAM" id="SSF52058">
    <property type="entry name" value="L domain-like"/>
    <property type="match status" value="1"/>
</dbReference>
<dbReference type="InterPro" id="IPR000719">
    <property type="entry name" value="Prot_kinase_dom"/>
</dbReference>
<dbReference type="EMBL" id="CM017697">
    <property type="protein sequence ID" value="TYG99274.1"/>
    <property type="molecule type" value="Genomic_DNA"/>
</dbReference>
<dbReference type="GO" id="GO:0016020">
    <property type="term" value="C:membrane"/>
    <property type="evidence" value="ECO:0007669"/>
    <property type="project" value="UniProtKB-SubCell"/>
</dbReference>
<evidence type="ECO:0000256" key="9">
    <source>
        <dbReference type="ARBA" id="ARBA00022729"/>
    </source>
</evidence>
<proteinExistence type="inferred from homology"/>
<keyword evidence="15 20" id="KW-0472">Membrane</keyword>
<dbReference type="GO" id="GO:0004674">
    <property type="term" value="F:protein serine/threonine kinase activity"/>
    <property type="evidence" value="ECO:0007669"/>
    <property type="project" value="UniProtKB-KW"/>
</dbReference>
<evidence type="ECO:0000256" key="20">
    <source>
        <dbReference type="SAM" id="Phobius"/>
    </source>
</evidence>
<dbReference type="AlphaFoldDB" id="A0A5D2EZN6"/>
<reference evidence="22 23" key="1">
    <citation type="submission" date="2019-06" db="EMBL/GenBank/DDBJ databases">
        <title>WGS assembly of Gossypium darwinii.</title>
        <authorList>
            <person name="Chen Z.J."/>
            <person name="Sreedasyam A."/>
            <person name="Ando A."/>
            <person name="Song Q."/>
            <person name="De L."/>
            <person name="Hulse-Kemp A."/>
            <person name="Ding M."/>
            <person name="Ye W."/>
            <person name="Kirkbride R."/>
            <person name="Jenkins J."/>
            <person name="Plott C."/>
            <person name="Lovell J."/>
            <person name="Lin Y.-M."/>
            <person name="Vaughn R."/>
            <person name="Liu B."/>
            <person name="Li W."/>
            <person name="Simpson S."/>
            <person name="Scheffler B."/>
            <person name="Saski C."/>
            <person name="Grover C."/>
            <person name="Hu G."/>
            <person name="Conover J."/>
            <person name="Carlson J."/>
            <person name="Shu S."/>
            <person name="Boston L."/>
            <person name="Williams M."/>
            <person name="Peterson D."/>
            <person name="Mcgee K."/>
            <person name="Jones D."/>
            <person name="Wendel J."/>
            <person name="Stelly D."/>
            <person name="Grimwood J."/>
            <person name="Schmutz J."/>
        </authorList>
    </citation>
    <scope>NUCLEOTIDE SEQUENCE [LARGE SCALE GENOMIC DNA]</scope>
    <source>
        <strain evidence="22">1808015.09</strain>
    </source>
</reference>
<dbReference type="Pfam" id="PF00069">
    <property type="entry name" value="Pkinase"/>
    <property type="match status" value="1"/>
</dbReference>
<accession>A0A5D2EZN6</accession>
<name>A0A5D2EZN6_GOSDA</name>
<dbReference type="Pfam" id="PF08263">
    <property type="entry name" value="LRRNT_2"/>
    <property type="match status" value="1"/>
</dbReference>
<feature type="compositionally biased region" description="Polar residues" evidence="19">
    <location>
        <begin position="779"/>
        <end position="789"/>
    </location>
</feature>
<dbReference type="PROSITE" id="PS00107">
    <property type="entry name" value="PROTEIN_KINASE_ATP"/>
    <property type="match status" value="1"/>
</dbReference>
<feature type="transmembrane region" description="Helical" evidence="20">
    <location>
        <begin position="424"/>
        <end position="448"/>
    </location>
</feature>
<dbReference type="CDD" id="cd14066">
    <property type="entry name" value="STKc_IRAK"/>
    <property type="match status" value="1"/>
</dbReference>
<evidence type="ECO:0000256" key="16">
    <source>
        <dbReference type="ARBA" id="ARBA00023170"/>
    </source>
</evidence>
<dbReference type="InterPro" id="IPR013210">
    <property type="entry name" value="LRR_N_plant-typ"/>
</dbReference>
<feature type="compositionally biased region" description="Polar residues" evidence="19">
    <location>
        <begin position="796"/>
        <end position="805"/>
    </location>
</feature>
<gene>
    <name evidence="22" type="ORF">ES288_A10G183100v1</name>
</gene>
<evidence type="ECO:0000313" key="23">
    <source>
        <dbReference type="Proteomes" id="UP000323506"/>
    </source>
</evidence>
<evidence type="ECO:0000313" key="22">
    <source>
        <dbReference type="EMBL" id="TYG99274.1"/>
    </source>
</evidence>
<keyword evidence="13 18" id="KW-0067">ATP-binding</keyword>
<keyword evidence="9" id="KW-0732">Signal</keyword>
<dbReference type="Pfam" id="PF13855">
    <property type="entry name" value="LRR_8"/>
    <property type="match status" value="1"/>
</dbReference>
<evidence type="ECO:0000256" key="7">
    <source>
        <dbReference type="ARBA" id="ARBA00022679"/>
    </source>
</evidence>
<keyword evidence="10" id="KW-0677">Repeat</keyword>
<dbReference type="InterPro" id="IPR017441">
    <property type="entry name" value="Protein_kinase_ATP_BS"/>
</dbReference>
<keyword evidence="7" id="KW-0808">Transferase</keyword>
<feature type="region of interest" description="Disordered" evidence="19">
    <location>
        <begin position="764"/>
        <end position="806"/>
    </location>
</feature>
<dbReference type="GO" id="GO:0005524">
    <property type="term" value="F:ATP binding"/>
    <property type="evidence" value="ECO:0007669"/>
    <property type="project" value="UniProtKB-UniRule"/>
</dbReference>
<evidence type="ECO:0000256" key="2">
    <source>
        <dbReference type="ARBA" id="ARBA00008684"/>
    </source>
</evidence>
<evidence type="ECO:0000256" key="11">
    <source>
        <dbReference type="ARBA" id="ARBA00022741"/>
    </source>
</evidence>
<sequence>MPVLNFPVDALQAIRRKLKDPRKNLRNWRKGDPCVSNWTGVICTMPQPDGFLHIQELRMLNLNLTGKLAPELGQLSNLTVLNFMWNHNITGSIPKEIGNIKSLKFLLLSGNQLSGPLADELGFLPNLLMFQVDLNQITGSLPKSFVNLISCRHFHMNNNSISGQIPSELSSMPALIHFLLDNNNLTGNLPPEFSQMPKLRILQLDNNNFGGTEIPASYGNMSNLVKFLRNCSLQGAIPDFSSIKTFRYLDLSRNQLTGGIPTNKLSDNVTTIDLSYNLLNGSIPSNFSGLPRLQRLSLENNLLTGDVPSDFWQNENLTATARLIILPEQFAFEYFWQYRSSFKCYNQELEMKQEAQVTLVTAANLNLALRMIILNLSQILLLIASVLHLLKSGYVYEVLPYRIFAPILSLDLQPLESGGITKGALTGIILGTISFVVAISLAITVFVYKRQTKSGHEVSKKQSSGKVPIRTESVKEFSFVELEAATDGFKDNVRIGQGGYGKVYKGILANGTVVAVKRAQQGSLQGQTEFITEIQLLSRLHHRNLVSLIGYCSEQDEQMLVYEFMPNGSLHDLLSDRYRHTLSFPMRMHIALGSAKGILYLQNEAYPPIIHRDIKANNILLDFKFAPKVSDFGISRLAPLPDAEGTSAHVSTLVKGTPGYLDPEYFLTHKLTDKSDVYSLGIVFLELLTGMLPISHGRNIVREVFGACQSGLMFSIIDQSMGAYSSEIIKKFMALALKCCLDDPKERPTMLEVVRELENLCSQLPETEMSAPGTGTGTGSESDASNASPSLPLYSGRNSQPTNEIYGSELVSGVIPTIRPR</sequence>
<dbReference type="InterPro" id="IPR032675">
    <property type="entry name" value="LRR_dom_sf"/>
</dbReference>
<comment type="similarity">
    <text evidence="3">Belongs to the RLP family.</text>
</comment>
<evidence type="ECO:0000259" key="21">
    <source>
        <dbReference type="PROSITE" id="PS50011"/>
    </source>
</evidence>
<comment type="subcellular location">
    <subcellularLocation>
        <location evidence="1">Membrane</location>
        <topology evidence="1">Single-pass type I membrane protein</topology>
    </subcellularLocation>
</comment>
<evidence type="ECO:0000256" key="15">
    <source>
        <dbReference type="ARBA" id="ARBA00023136"/>
    </source>
</evidence>
<dbReference type="FunFam" id="3.80.10.10:FF:000129">
    <property type="entry name" value="Leucine-rich repeat receptor-like kinase"/>
    <property type="match status" value="1"/>
</dbReference>